<dbReference type="GeneID" id="117577833"/>
<evidence type="ECO:0000313" key="2">
    <source>
        <dbReference type="RefSeq" id="XP_034118665.1"/>
    </source>
</evidence>
<reference evidence="2" key="1">
    <citation type="submission" date="2025-08" db="UniProtKB">
        <authorList>
            <consortium name="RefSeq"/>
        </authorList>
    </citation>
    <scope>IDENTIFICATION</scope>
    <source>
        <strain evidence="2">15112-1751.03</strain>
        <tissue evidence="2">Whole Adult</tissue>
    </source>
</reference>
<dbReference type="PANTHER" id="PTHR21391">
    <property type="entry name" value="AT04489P-RELATED"/>
    <property type="match status" value="1"/>
</dbReference>
<protein>
    <submittedName>
        <fullName evidence="2">Uncharacterized protein LOC117577833</fullName>
    </submittedName>
</protein>
<dbReference type="OrthoDB" id="7752111at2759"/>
<sequence>MGSIDSDMITPAGVLVPRLNPWEIMDWPSKQRRSIYRSWAQHFSIQRCYGAAQTYFEKCINEKPSDDDFRTLLMRNKFNRSIARPEEALLDSQKAATLVEPGNASVNLLMADALYDLNRFEDNKLLLHDNLRGQVGTTQQPFKHRLTIVNENFKDSVGDSMSPFLLRNSAKLSTIHELVLKPKKPSEPMPRWLANKNRTECDVQSLVEKNNRRISPLEAAWQQRKKKCFFQTYLHRSWVDVAFLKSLRDNPNVVLENYFSTAAERLNMMNKSCEHLSKFSRMLHARSPMYNEAYERMEYGEKADKFHEANMFRIQYQTRRNMVSILRTITALRAQNDIRRLRKFVEKTMGEYNVLKTTRVMPWKIEFMNEVYNHLALSLCESYRLPKSKISPYDNNSMCHLLGVSPLKPSEQRTVVFGDRSSYTYEDSGDAFEQAKEFKRSKLALENRLSFAKLAIERSYLLYELADVHMAQNQQVRCLFYAQKSIAEAKKCNSKIWEFLATMQQAKSHAILCKFERQSDVLDAAYQLAKELKSPQLCTFIELCRMLNRDYMTLRKMLQLVASKRLRSRLSNRSLTEKV</sequence>
<dbReference type="RefSeq" id="XP_034118665.1">
    <property type="nucleotide sequence ID" value="XM_034262774.2"/>
</dbReference>
<evidence type="ECO:0000313" key="1">
    <source>
        <dbReference type="Proteomes" id="UP000515160"/>
    </source>
</evidence>
<dbReference type="AlphaFoldDB" id="A0A6P8Y5B5"/>
<organism evidence="1 2">
    <name type="scientific">Drosophila albomicans</name>
    <name type="common">Fruit fly</name>
    <dbReference type="NCBI Taxonomy" id="7291"/>
    <lineage>
        <taxon>Eukaryota</taxon>
        <taxon>Metazoa</taxon>
        <taxon>Ecdysozoa</taxon>
        <taxon>Arthropoda</taxon>
        <taxon>Hexapoda</taxon>
        <taxon>Insecta</taxon>
        <taxon>Pterygota</taxon>
        <taxon>Neoptera</taxon>
        <taxon>Endopterygota</taxon>
        <taxon>Diptera</taxon>
        <taxon>Brachycera</taxon>
        <taxon>Muscomorpha</taxon>
        <taxon>Ephydroidea</taxon>
        <taxon>Drosophilidae</taxon>
        <taxon>Drosophila</taxon>
    </lineage>
</organism>
<dbReference type="Proteomes" id="UP000515160">
    <property type="component" value="Chromosome X"/>
</dbReference>
<accession>A0A6P8Y5B5</accession>
<proteinExistence type="predicted"/>
<keyword evidence="1" id="KW-1185">Reference proteome</keyword>
<dbReference type="PANTHER" id="PTHR21391:SF0">
    <property type="entry name" value="AT04489P-RELATED"/>
    <property type="match status" value="1"/>
</dbReference>
<gene>
    <name evidence="2" type="primary">LOC117577833</name>
</gene>
<name>A0A6P8Y5B5_DROAB</name>